<gene>
    <name evidence="3" type="ORF">TWF506_004799</name>
</gene>
<keyword evidence="1" id="KW-0732">Signal</keyword>
<protein>
    <recommendedName>
        <fullName evidence="2">DUF7223 domain-containing protein</fullName>
    </recommendedName>
</protein>
<dbReference type="Proteomes" id="UP001307849">
    <property type="component" value="Unassembled WGS sequence"/>
</dbReference>
<evidence type="ECO:0000313" key="3">
    <source>
        <dbReference type="EMBL" id="KAK6497326.1"/>
    </source>
</evidence>
<evidence type="ECO:0000313" key="4">
    <source>
        <dbReference type="Proteomes" id="UP001307849"/>
    </source>
</evidence>
<dbReference type="Pfam" id="PF23865">
    <property type="entry name" value="DUF7223"/>
    <property type="match status" value="1"/>
</dbReference>
<feature type="chain" id="PRO_5043005536" description="DUF7223 domain-containing protein" evidence="1">
    <location>
        <begin position="22"/>
        <end position="797"/>
    </location>
</feature>
<organism evidence="3 4">
    <name type="scientific">Arthrobotrys conoides</name>
    <dbReference type="NCBI Taxonomy" id="74498"/>
    <lineage>
        <taxon>Eukaryota</taxon>
        <taxon>Fungi</taxon>
        <taxon>Dikarya</taxon>
        <taxon>Ascomycota</taxon>
        <taxon>Pezizomycotina</taxon>
        <taxon>Orbiliomycetes</taxon>
        <taxon>Orbiliales</taxon>
        <taxon>Orbiliaceae</taxon>
        <taxon>Arthrobotrys</taxon>
    </lineage>
</organism>
<keyword evidence="4" id="KW-1185">Reference proteome</keyword>
<accession>A0AAN8P3M3</accession>
<name>A0AAN8P3M3_9PEZI</name>
<feature type="signal peptide" evidence="1">
    <location>
        <begin position="1"/>
        <end position="21"/>
    </location>
</feature>
<dbReference type="InterPro" id="IPR055647">
    <property type="entry name" value="DUF7223"/>
</dbReference>
<dbReference type="AlphaFoldDB" id="A0AAN8P3M3"/>
<reference evidence="3 4" key="1">
    <citation type="submission" date="2019-10" db="EMBL/GenBank/DDBJ databases">
        <authorList>
            <person name="Palmer J.M."/>
        </authorList>
    </citation>
    <scope>NUCLEOTIDE SEQUENCE [LARGE SCALE GENOMIC DNA]</scope>
    <source>
        <strain evidence="3 4">TWF506</strain>
    </source>
</reference>
<evidence type="ECO:0000256" key="1">
    <source>
        <dbReference type="SAM" id="SignalP"/>
    </source>
</evidence>
<comment type="caution">
    <text evidence="3">The sequence shown here is derived from an EMBL/GenBank/DDBJ whole genome shotgun (WGS) entry which is preliminary data.</text>
</comment>
<feature type="domain" description="DUF7223" evidence="2">
    <location>
        <begin position="294"/>
        <end position="485"/>
    </location>
</feature>
<evidence type="ECO:0000259" key="2">
    <source>
        <dbReference type="Pfam" id="PF23865"/>
    </source>
</evidence>
<sequence>MLLKALVFACFASSLLDEVLAAPIIPPKKPDNYRALQPGEWNIPEGYHELTLMLEEETHPHLRKRADDPSRLKLQEEVELIFRPQKLNPNRKRDQPDIEKMTDAEFTDYLASIKAKPYSWAEDVKAHPIIKYDEFKTWVKGEIDLSKLGANTIKLEFMSDFAGGLVMEEWKLNPEDKKDYFFLIVDAPSVENPDVVRATPIQIQSVVVDGAVVTLEAYPMAWDVVGELDINIYSDKPKESTGLAKRLDFKPGFALDVHFNDREKKEISLFKFPPFGFNPWPDAGIPKTDIKVAGSVELTCVECHTAGRVEFGARFRTSWWWVKEASVHFAAKDLKSVTDIQAKVEIEGSKEWKKELTSIPLSPFAIPGILNFGPELTFSIVKTLKASGAFTVGTKVESTLNTEFNFDLANILAFDPSTIKGPDVSVGAYLKDAKVKVVGEAAFVTAVGVSAKILGSGLNSDVELLLPKFQYEIEAGYSKGQFCDGFEGMTEENKAALDKNLADQAPNNTVEIDTIKELGISVKPSLGFQVKLTGIEATGWLGDLIPQKADWEPEFLNQMWPMGAVCAPITGWDKTWKLKDGVPSPRQLEINKVLDDNQKIEKQKAEFRRKSFKIGPWKKQKNGRPKFGDIVPELTFEYKMVDVEKTVNEPVEEDVEVTAQVEADGQLRNITQTVKQTSRKQVKKIVQEKQKFWTLTNPTKGVLFELKNRTGVQSFSSVSGNMHEFAGLVGCKLQTKDERTGKMITFLACMTDNPYLKSKTFCPYDEANRRLEKMLKEEGFPGLCQSRRIYDAKDWVE</sequence>
<dbReference type="EMBL" id="JAVHJM010000015">
    <property type="protein sequence ID" value="KAK6497326.1"/>
    <property type="molecule type" value="Genomic_DNA"/>
</dbReference>
<proteinExistence type="predicted"/>